<dbReference type="PROSITE" id="PS51257">
    <property type="entry name" value="PROKAR_LIPOPROTEIN"/>
    <property type="match status" value="1"/>
</dbReference>
<dbReference type="Proteomes" id="UP000270411">
    <property type="component" value="Chromosome 2"/>
</dbReference>
<accession>A0A3G8H4S5</accession>
<dbReference type="OrthoDB" id="8955714at2"/>
<proteinExistence type="predicted"/>
<evidence type="ECO:0000256" key="1">
    <source>
        <dbReference type="SAM" id="MobiDB-lite"/>
    </source>
</evidence>
<evidence type="ECO:0008006" key="5">
    <source>
        <dbReference type="Google" id="ProtNLM"/>
    </source>
</evidence>
<protein>
    <recommendedName>
        <fullName evidence="5">Hemagglutinin</fullName>
    </recommendedName>
</protein>
<feature type="chain" id="PRO_5018066742" description="Hemagglutinin" evidence="2">
    <location>
        <begin position="28"/>
        <end position="553"/>
    </location>
</feature>
<keyword evidence="2" id="KW-0732">Signal</keyword>
<name>A0A3G8H4S5_9BURK</name>
<evidence type="ECO:0000256" key="2">
    <source>
        <dbReference type="SAM" id="SignalP"/>
    </source>
</evidence>
<sequence length="553" mass="59349">MQSPKFKRLTWLLAAVGIAGCSGDDSAPVSTVTPACTDCGALAPTLYAGRGTGVWAYTNASDQPVTVPVAIGTLPGNDVTLVFSNDSGQPLSQPQSEPVSPTAAQPSPASAQVPQMAMNRVAVAYAGVSTADRIRAFNTRGFIERLERLKARKGAPPMAADTLDGGSRLPSVIDSQPGAERPWYTDDGEPRDTSLRRQTTTRDGVVVNVWLEDSAYGPGQVTDAMLDAIATIYARRDGIHDFLVDIGGPMWGPHTESDLIAPDRQPVNIVLLRLAEEGTAGYFLAANAFVNEPGTETSTSNEAVAVFLNTATLSGDRPDGMRTTIQTLVHESLHMQNFYRRPVRLGADYALADWLDEGSAVMVQDYATHILGDGYNEVRDYRLPQYLTTPMYGCSVTVWPKAGDACDGYGVWGAWGGFLNRQLGMPFFRKLLNDSTHTASEQVLDAAIRAVRPESGMVPELRRWAASVGALVPAAAVPGGYGYPARTDADYPLPAIDLQTQVATRKLPAELQGKLAPYAMAPVVRRQVKGTYRESVTVPPRTTLSVVIHDGKV</sequence>
<dbReference type="InterPro" id="IPR019501">
    <property type="entry name" value="Peptidase_M30_hyicolysin"/>
</dbReference>
<evidence type="ECO:0000313" key="3">
    <source>
        <dbReference type="EMBL" id="AZG15438.1"/>
    </source>
</evidence>
<dbReference type="AlphaFoldDB" id="A0A3G8H4S5"/>
<feature type="region of interest" description="Disordered" evidence="1">
    <location>
        <begin position="151"/>
        <end position="199"/>
    </location>
</feature>
<organism evidence="3 4">
    <name type="scientific">Cupriavidus pauculus</name>
    <dbReference type="NCBI Taxonomy" id="82633"/>
    <lineage>
        <taxon>Bacteria</taxon>
        <taxon>Pseudomonadati</taxon>
        <taxon>Pseudomonadota</taxon>
        <taxon>Betaproteobacteria</taxon>
        <taxon>Burkholderiales</taxon>
        <taxon>Burkholderiaceae</taxon>
        <taxon>Cupriavidus</taxon>
    </lineage>
</organism>
<evidence type="ECO:0000313" key="4">
    <source>
        <dbReference type="Proteomes" id="UP000270411"/>
    </source>
</evidence>
<dbReference type="RefSeq" id="WP_124685172.1">
    <property type="nucleotide sequence ID" value="NZ_CP033970.1"/>
</dbReference>
<dbReference type="Pfam" id="PF10460">
    <property type="entry name" value="Peptidase_M30"/>
    <property type="match status" value="1"/>
</dbReference>
<feature type="signal peptide" evidence="2">
    <location>
        <begin position="1"/>
        <end position="27"/>
    </location>
</feature>
<gene>
    <name evidence="3" type="ORF">EHF44_18290</name>
</gene>
<dbReference type="KEGG" id="cpau:EHF44_18290"/>
<feature type="compositionally biased region" description="Polar residues" evidence="1">
    <location>
        <begin position="83"/>
        <end position="97"/>
    </location>
</feature>
<dbReference type="EMBL" id="CP033970">
    <property type="protein sequence ID" value="AZG15438.1"/>
    <property type="molecule type" value="Genomic_DNA"/>
</dbReference>
<feature type="region of interest" description="Disordered" evidence="1">
    <location>
        <begin position="83"/>
        <end position="111"/>
    </location>
</feature>
<reference evidence="4" key="1">
    <citation type="submission" date="2018-11" db="EMBL/GenBank/DDBJ databases">
        <title>FDA dAtabase for Regulatory Grade micrObial Sequences (FDA-ARGOS): Supporting development and validation of Infectious Disease Dx tests.</title>
        <authorList>
            <person name="Goldberg B."/>
            <person name="Campos J."/>
            <person name="Tallon L."/>
            <person name="Sadzewicz L."/>
            <person name="Zhao X."/>
            <person name="Vavikolanu K."/>
            <person name="Mehta A."/>
            <person name="Aluvathingal J."/>
            <person name="Nadendla S."/>
            <person name="Geyer C."/>
            <person name="Nandy P."/>
            <person name="Yan Y."/>
            <person name="Sichtig H."/>
        </authorList>
    </citation>
    <scope>NUCLEOTIDE SEQUENCE [LARGE SCALE GENOMIC DNA]</scope>
    <source>
        <strain evidence="4">FDAARGOS_614</strain>
    </source>
</reference>
<feature type="compositionally biased region" description="Low complexity" evidence="1">
    <location>
        <begin position="98"/>
        <end position="111"/>
    </location>
</feature>